<dbReference type="Proteomes" id="UP000594195">
    <property type="component" value="Chromosome"/>
</dbReference>
<accession>A0A7M2Y5N9</accession>
<keyword evidence="2" id="KW-1185">Reference proteome</keyword>
<name>A0A7M2Y5N9_9FLAO</name>
<evidence type="ECO:0000313" key="1">
    <source>
        <dbReference type="EMBL" id="QOW09159.1"/>
    </source>
</evidence>
<dbReference type="RefSeq" id="WP_193812370.1">
    <property type="nucleotide sequence ID" value="NZ_CP040442.1"/>
</dbReference>
<dbReference type="EMBL" id="CP040442">
    <property type="protein sequence ID" value="QOW09159.1"/>
    <property type="molecule type" value="Genomic_DNA"/>
</dbReference>
<dbReference type="KEGG" id="kfa:Q73A0000_01715"/>
<organism evidence="1 2">
    <name type="scientific">Kaistella flava</name>
    <name type="common">ex Peng et al. 2021</name>
    <dbReference type="NCBI Taxonomy" id="2038776"/>
    <lineage>
        <taxon>Bacteria</taxon>
        <taxon>Pseudomonadati</taxon>
        <taxon>Bacteroidota</taxon>
        <taxon>Flavobacteriia</taxon>
        <taxon>Flavobacteriales</taxon>
        <taxon>Weeksellaceae</taxon>
        <taxon>Chryseobacterium group</taxon>
        <taxon>Kaistella</taxon>
    </lineage>
</organism>
<reference evidence="1 2" key="1">
    <citation type="submission" date="2019-05" db="EMBL/GenBank/DDBJ databases">
        <title>Chryseobacterium sp. isolated from King George Island, maritime Antarctica.</title>
        <authorList>
            <person name="Peng X."/>
        </authorList>
    </citation>
    <scope>NUCLEOTIDE SEQUENCE [LARGE SCALE GENOMIC DNA]</scope>
    <source>
        <strain evidence="1 2">7-3A</strain>
    </source>
</reference>
<dbReference type="AlphaFoldDB" id="A0A7M2Y5N9"/>
<evidence type="ECO:0000313" key="2">
    <source>
        <dbReference type="Proteomes" id="UP000594195"/>
    </source>
</evidence>
<protein>
    <submittedName>
        <fullName evidence="1">Uncharacterized protein</fullName>
    </submittedName>
</protein>
<gene>
    <name evidence="1" type="ORF">Q73A0000_01715</name>
</gene>
<sequence>MKRNKCIHNILLVLVLVVFYYSCTNDRSRNLYFTQIKNDEELQSSYIFSNKDDSISAVQFNVLEGFYNEQKKDFSYKDLDHLLVHLNSLSRKDKDLLYFSKSYKIDNKFSTLLELSTDQIGSNLNLEKTEQNHYILSGSKYKKEKLFTILYAFYIKDNYILYDDNKGIYIIVPDVADL</sequence>
<proteinExistence type="predicted"/>